<dbReference type="Pfam" id="PF00591">
    <property type="entry name" value="Glycos_transf_3"/>
    <property type="match status" value="1"/>
</dbReference>
<evidence type="ECO:0000313" key="8">
    <source>
        <dbReference type="Proteomes" id="UP000661077"/>
    </source>
</evidence>
<keyword evidence="4" id="KW-0460">Magnesium</keyword>
<feature type="domain" description="Glycosyl transferase family 3 N-terminal" evidence="6">
    <location>
        <begin position="5"/>
        <end position="65"/>
    </location>
</feature>
<feature type="domain" description="Glycosyl transferase family 3" evidence="5">
    <location>
        <begin position="76"/>
        <end position="325"/>
    </location>
</feature>
<feature type="binding site" evidence="4">
    <location>
        <position position="94"/>
    </location>
    <ligand>
        <name>Mg(2+)</name>
        <dbReference type="ChEBI" id="CHEBI:18420"/>
        <label>1</label>
    </ligand>
</feature>
<feature type="binding site" evidence="4">
    <location>
        <begin position="92"/>
        <end position="95"/>
    </location>
    <ligand>
        <name>5-phospho-alpha-D-ribose 1-diphosphate</name>
        <dbReference type="ChEBI" id="CHEBI:58017"/>
    </ligand>
</feature>
<dbReference type="Proteomes" id="UP000661077">
    <property type="component" value="Unassembled WGS sequence"/>
</dbReference>
<dbReference type="InterPro" id="IPR000312">
    <property type="entry name" value="Glycosyl_Trfase_fam3"/>
</dbReference>
<evidence type="ECO:0000259" key="6">
    <source>
        <dbReference type="Pfam" id="PF02885"/>
    </source>
</evidence>
<evidence type="ECO:0000256" key="3">
    <source>
        <dbReference type="ARBA" id="ARBA00022822"/>
    </source>
</evidence>
<evidence type="ECO:0000256" key="1">
    <source>
        <dbReference type="ARBA" id="ARBA00022676"/>
    </source>
</evidence>
<accession>A0ABS1WTK7</accession>
<dbReference type="SUPFAM" id="SSF52418">
    <property type="entry name" value="Nucleoside phosphorylase/phosphoribosyltransferase catalytic domain"/>
    <property type="match status" value="1"/>
</dbReference>
<dbReference type="EC" id="2.4.2.18" evidence="4"/>
<evidence type="ECO:0000256" key="2">
    <source>
        <dbReference type="ARBA" id="ARBA00022679"/>
    </source>
</evidence>
<evidence type="ECO:0000259" key="5">
    <source>
        <dbReference type="Pfam" id="PF00591"/>
    </source>
</evidence>
<comment type="pathway">
    <text evidence="4">Amino-acid biosynthesis; L-tryptophan biosynthesis; L-tryptophan from chorismate: step 2/5.</text>
</comment>
<dbReference type="Pfam" id="PF02885">
    <property type="entry name" value="Glycos_trans_3N"/>
    <property type="match status" value="1"/>
</dbReference>
<evidence type="ECO:0000256" key="4">
    <source>
        <dbReference type="HAMAP-Rule" id="MF_00211"/>
    </source>
</evidence>
<dbReference type="PANTHER" id="PTHR43285">
    <property type="entry name" value="ANTHRANILATE PHOSPHORIBOSYLTRANSFERASE"/>
    <property type="match status" value="1"/>
</dbReference>
<feature type="binding site" evidence="4">
    <location>
        <position position="227"/>
    </location>
    <ligand>
        <name>Mg(2+)</name>
        <dbReference type="ChEBI" id="CHEBI:18420"/>
        <label>2</label>
    </ligand>
</feature>
<feature type="binding site" evidence="4">
    <location>
        <position position="82"/>
    </location>
    <ligand>
        <name>5-phospho-alpha-D-ribose 1-diphosphate</name>
        <dbReference type="ChEBI" id="CHEBI:58017"/>
    </ligand>
</feature>
<dbReference type="Gene3D" id="1.20.970.10">
    <property type="entry name" value="Transferase, Pyrimidine Nucleoside Phosphorylase, Chain C"/>
    <property type="match status" value="1"/>
</dbReference>
<feature type="binding site" evidence="4">
    <location>
        <position position="168"/>
    </location>
    <ligand>
        <name>anthranilate</name>
        <dbReference type="ChEBI" id="CHEBI:16567"/>
        <label>2</label>
    </ligand>
</feature>
<keyword evidence="3 4" id="KW-0822">Tryptophan biosynthesis</keyword>
<keyword evidence="2 4" id="KW-0808">Transferase</keyword>
<feature type="binding site" evidence="4">
    <location>
        <begin position="85"/>
        <end position="86"/>
    </location>
    <ligand>
        <name>5-phospho-alpha-D-ribose 1-diphosphate</name>
        <dbReference type="ChEBI" id="CHEBI:58017"/>
    </ligand>
</feature>
<dbReference type="InterPro" id="IPR035902">
    <property type="entry name" value="Nuc_phospho_transferase"/>
</dbReference>
<feature type="binding site" evidence="4">
    <location>
        <position position="90"/>
    </location>
    <ligand>
        <name>5-phospho-alpha-D-ribose 1-diphosphate</name>
        <dbReference type="ChEBI" id="CHEBI:58017"/>
    </ligand>
</feature>
<feature type="binding site" evidence="4">
    <location>
        <position position="122"/>
    </location>
    <ligand>
        <name>5-phospho-alpha-D-ribose 1-diphosphate</name>
        <dbReference type="ChEBI" id="CHEBI:58017"/>
    </ligand>
</feature>
<organism evidence="7 8">
    <name type="scientific">Steroidobacter gossypii</name>
    <dbReference type="NCBI Taxonomy" id="2805490"/>
    <lineage>
        <taxon>Bacteria</taxon>
        <taxon>Pseudomonadati</taxon>
        <taxon>Pseudomonadota</taxon>
        <taxon>Gammaproteobacteria</taxon>
        <taxon>Steroidobacterales</taxon>
        <taxon>Steroidobacteraceae</taxon>
        <taxon>Steroidobacter</taxon>
    </lineage>
</organism>
<dbReference type="PANTHER" id="PTHR43285:SF2">
    <property type="entry name" value="ANTHRANILATE PHOSPHORIBOSYLTRANSFERASE"/>
    <property type="match status" value="1"/>
</dbReference>
<feature type="binding site" evidence="4">
    <location>
        <position position="82"/>
    </location>
    <ligand>
        <name>anthranilate</name>
        <dbReference type="ChEBI" id="CHEBI:16567"/>
        <label>1</label>
    </ligand>
</feature>
<keyword evidence="4" id="KW-0057">Aromatic amino acid biosynthesis</keyword>
<dbReference type="HAMAP" id="MF_00211">
    <property type="entry name" value="TrpD"/>
    <property type="match status" value="1"/>
</dbReference>
<proteinExistence type="inferred from homology"/>
<keyword evidence="8" id="KW-1185">Reference proteome</keyword>
<evidence type="ECO:0000313" key="7">
    <source>
        <dbReference type="EMBL" id="MBM0104302.1"/>
    </source>
</evidence>
<feature type="binding site" evidence="4">
    <location>
        <position position="228"/>
    </location>
    <ligand>
        <name>Mg(2+)</name>
        <dbReference type="ChEBI" id="CHEBI:18420"/>
        <label>1</label>
    </ligand>
</feature>
<keyword evidence="4" id="KW-0479">Metal-binding</keyword>
<comment type="similarity">
    <text evidence="4">Belongs to the anthranilate phosphoribosyltransferase family.</text>
</comment>
<dbReference type="Gene3D" id="3.40.1030.10">
    <property type="entry name" value="Nucleoside phosphorylase/phosphoribosyltransferase catalytic domain"/>
    <property type="match status" value="1"/>
</dbReference>
<dbReference type="EMBL" id="JAEVLS010000001">
    <property type="protein sequence ID" value="MBM0104302.1"/>
    <property type="molecule type" value="Genomic_DNA"/>
</dbReference>
<dbReference type="InterPro" id="IPR036320">
    <property type="entry name" value="Glycosyl_Trfase_fam3_N_dom_sf"/>
</dbReference>
<keyword evidence="1 4" id="KW-0328">Glycosyltransferase</keyword>
<comment type="function">
    <text evidence="4">Catalyzes the transfer of the phosphoribosyl group of 5-phosphorylribose-1-pyrophosphate (PRPP) to anthranilate to yield N-(5'-phosphoribosyl)-anthranilate (PRA).</text>
</comment>
<comment type="caution">
    <text evidence="7">The sequence shown here is derived from an EMBL/GenBank/DDBJ whole genome shotgun (WGS) entry which is preliminary data.</text>
</comment>
<dbReference type="InterPro" id="IPR005940">
    <property type="entry name" value="Anthranilate_Pribosyl_Tfrase"/>
</dbReference>
<name>A0ABS1WTK7_9GAMM</name>
<protein>
    <recommendedName>
        <fullName evidence="4">Anthranilate phosphoribosyltransferase</fullName>
        <ecNumber evidence="4">2.4.2.18</ecNumber>
    </recommendedName>
</protein>
<comment type="subunit">
    <text evidence="4">Homodimer.</text>
</comment>
<gene>
    <name evidence="4 7" type="primary">trpD</name>
    <name evidence="7" type="ORF">JM946_06070</name>
</gene>
<comment type="caution">
    <text evidence="4">Lacks conserved residue(s) required for the propagation of feature annotation.</text>
</comment>
<keyword evidence="4" id="KW-0028">Amino-acid biosynthesis</keyword>
<comment type="catalytic activity">
    <reaction evidence="4">
        <text>N-(5-phospho-beta-D-ribosyl)anthranilate + diphosphate = 5-phospho-alpha-D-ribose 1-diphosphate + anthranilate</text>
        <dbReference type="Rhea" id="RHEA:11768"/>
        <dbReference type="ChEBI" id="CHEBI:16567"/>
        <dbReference type="ChEBI" id="CHEBI:18277"/>
        <dbReference type="ChEBI" id="CHEBI:33019"/>
        <dbReference type="ChEBI" id="CHEBI:58017"/>
        <dbReference type="EC" id="2.4.2.18"/>
    </reaction>
</comment>
<dbReference type="SUPFAM" id="SSF47648">
    <property type="entry name" value="Nucleoside phosphorylase/phosphoribosyltransferase N-terminal domain"/>
    <property type="match status" value="1"/>
</dbReference>
<dbReference type="GO" id="GO:0004048">
    <property type="term" value="F:anthranilate phosphoribosyltransferase activity"/>
    <property type="evidence" value="ECO:0007669"/>
    <property type="project" value="UniProtKB-EC"/>
</dbReference>
<reference evidence="7 8" key="1">
    <citation type="journal article" date="2021" name="Int. J. Syst. Evol. Microbiol.">
        <title>Steroidobacter gossypii sp. nov., isolated from soil of cotton cropping field.</title>
        <authorList>
            <person name="Huang R."/>
            <person name="Yang S."/>
            <person name="Zhen C."/>
            <person name="Liu W."/>
        </authorList>
    </citation>
    <scope>NUCLEOTIDE SEQUENCE [LARGE SCALE GENOMIC DNA]</scope>
    <source>
        <strain evidence="7 8">S1-65</strain>
    </source>
</reference>
<feature type="binding site" evidence="4">
    <location>
        <position position="228"/>
    </location>
    <ligand>
        <name>Mg(2+)</name>
        <dbReference type="ChEBI" id="CHEBI:18420"/>
        <label>2</label>
    </ligand>
</feature>
<comment type="cofactor">
    <cofactor evidence="4">
        <name>Mg(2+)</name>
        <dbReference type="ChEBI" id="CHEBI:18420"/>
    </cofactor>
    <text evidence="4">Binds 2 magnesium ions per monomer.</text>
</comment>
<sequence length="347" mass="36576">MTMRQTLERLLDRNHLSEQEASELLVALTDPTLAPAMGGAVLAALRAKGVTADEVRGFAKSMRKLARRPELPEGGPLVDMVGTGGDGSGSFNLSTGAALLVASMGIRVAKHGTSSVSSRSGSADVIRALGLNLPLDEKAAGECLGATGFTFFFAPHYHPAMKAVMPIRQALGVRTVFNILGPLSNPAEPEFHLIGAYHIDVAALMAETMAGMPLKRAYVVHGASGWDEATPIGPFTLFDVTPGKVVRTTRSAEEFMLPACTVEELKGGDAAYNAEHLRAVLEGREQGAHRNALILQAALVLELLGKAASAQDAAQMAQDAIESGAGRRLLEKLTAFGRRQSAESQGR</sequence>
<dbReference type="NCBIfam" id="TIGR01245">
    <property type="entry name" value="trpD"/>
    <property type="match status" value="1"/>
</dbReference>
<dbReference type="InterPro" id="IPR017459">
    <property type="entry name" value="Glycosyl_Trfase_fam3_N_dom"/>
</dbReference>